<reference evidence="2 3" key="1">
    <citation type="journal article" date="2003" name="Genome Res.">
        <title>Comparative complete genome sequence analysis of the amino acid replacements responsible for the thermostability of Corynebacterium efficiens.</title>
        <authorList>
            <person name="Nishio Y."/>
            <person name="Nakamura Y."/>
            <person name="Kawarabayasi Y."/>
            <person name="Usuda Y."/>
            <person name="Kimura E."/>
            <person name="Sugimoto S."/>
            <person name="Matsui K."/>
            <person name="Yamagishi A."/>
            <person name="Kikuchi H."/>
            <person name="Ikeo K."/>
            <person name="Gojobori T."/>
        </authorList>
    </citation>
    <scope>NUCLEOTIDE SEQUENCE [LARGE SCALE GENOMIC DNA]</scope>
    <source>
        <strain evidence="3">DSM 44549 / YS-314 / AJ 12310 / JCM 11189 / NBRC 100395</strain>
    </source>
</reference>
<protein>
    <submittedName>
        <fullName evidence="2">Uncharacterized protein</fullName>
    </submittedName>
</protein>
<dbReference type="RefSeq" id="WP_006769485.1">
    <property type="nucleotide sequence ID" value="NC_004369.1"/>
</dbReference>
<organism evidence="2 3">
    <name type="scientific">Corynebacterium efficiens (strain DSM 44549 / YS-314 / AJ 12310 / JCM 11189 / NBRC 100395)</name>
    <dbReference type="NCBI Taxonomy" id="196164"/>
    <lineage>
        <taxon>Bacteria</taxon>
        <taxon>Bacillati</taxon>
        <taxon>Actinomycetota</taxon>
        <taxon>Actinomycetes</taxon>
        <taxon>Mycobacteriales</taxon>
        <taxon>Corynebacteriaceae</taxon>
        <taxon>Corynebacterium</taxon>
    </lineage>
</organism>
<keyword evidence="1" id="KW-0472">Membrane</keyword>
<dbReference type="STRING" id="196164.gene:10741234"/>
<dbReference type="EMBL" id="BA000035">
    <property type="protein sequence ID" value="BAC17640.1"/>
    <property type="molecule type" value="Genomic_DNA"/>
</dbReference>
<evidence type="ECO:0000313" key="3">
    <source>
        <dbReference type="Proteomes" id="UP000001409"/>
    </source>
</evidence>
<accession>Q8FRD1</accession>
<feature type="transmembrane region" description="Helical" evidence="1">
    <location>
        <begin position="6"/>
        <end position="25"/>
    </location>
</feature>
<dbReference type="AlphaFoldDB" id="Q8FRD1"/>
<accession>C8NLM0</accession>
<name>Q8FRD1_COREF</name>
<evidence type="ECO:0000256" key="1">
    <source>
        <dbReference type="SAM" id="Phobius"/>
    </source>
</evidence>
<dbReference type="HOGENOM" id="CLU_2328954_0_0_11"/>
<sequence>MSDVMVLYVLLLVLTACFCVIIFWLTEWVIRLRKANEEMDADLCDAEEQLHEHVGILRDLEIMRRKLESVPARITALEARNRVVAAEGGEDDVVYVSG</sequence>
<evidence type="ECO:0000313" key="2">
    <source>
        <dbReference type="EMBL" id="BAC17640.1"/>
    </source>
</evidence>
<keyword evidence="1" id="KW-0812">Transmembrane</keyword>
<proteinExistence type="predicted"/>
<keyword evidence="3" id="KW-1185">Reference proteome</keyword>
<dbReference type="Proteomes" id="UP000001409">
    <property type="component" value="Chromosome"/>
</dbReference>
<keyword evidence="1" id="KW-1133">Transmembrane helix</keyword>
<dbReference type="KEGG" id="cef:CE0830"/>